<name>A0A486RV97_KLEPN</name>
<dbReference type="Pfam" id="PF03466">
    <property type="entry name" value="LysR_substrate"/>
    <property type="match status" value="1"/>
</dbReference>
<feature type="transmembrane region" description="Helical" evidence="5">
    <location>
        <begin position="114"/>
        <end position="132"/>
    </location>
</feature>
<evidence type="ECO:0000313" key="7">
    <source>
        <dbReference type="EMBL" id="VGK77550.1"/>
    </source>
</evidence>
<keyword evidence="5" id="KW-0472">Membrane</keyword>
<keyword evidence="2" id="KW-0805">Transcription regulation</keyword>
<dbReference type="Pfam" id="PF00126">
    <property type="entry name" value="HTH_1"/>
    <property type="match status" value="1"/>
</dbReference>
<proteinExistence type="inferred from homology"/>
<dbReference type="SUPFAM" id="SSF53850">
    <property type="entry name" value="Periplasmic binding protein-like II"/>
    <property type="match status" value="1"/>
</dbReference>
<keyword evidence="5" id="KW-1133">Transmembrane helix</keyword>
<dbReference type="PANTHER" id="PTHR30537">
    <property type="entry name" value="HTH-TYPE TRANSCRIPTIONAL REGULATOR"/>
    <property type="match status" value="1"/>
</dbReference>
<evidence type="ECO:0000256" key="4">
    <source>
        <dbReference type="ARBA" id="ARBA00023163"/>
    </source>
</evidence>
<gene>
    <name evidence="8" type="primary">abgR_1</name>
    <name evidence="7" type="synonym">abgR_3</name>
    <name evidence="8" type="ORF">SAMEA4873559_00432</name>
    <name evidence="7" type="ORF">SAMEA4873632_01531</name>
</gene>
<dbReference type="InterPro" id="IPR036390">
    <property type="entry name" value="WH_DNA-bd_sf"/>
</dbReference>
<dbReference type="GO" id="GO:0043565">
    <property type="term" value="F:sequence-specific DNA binding"/>
    <property type="evidence" value="ECO:0007669"/>
    <property type="project" value="TreeGrafter"/>
</dbReference>
<dbReference type="InterPro" id="IPR036388">
    <property type="entry name" value="WH-like_DNA-bd_sf"/>
</dbReference>
<evidence type="ECO:0000256" key="1">
    <source>
        <dbReference type="ARBA" id="ARBA00009437"/>
    </source>
</evidence>
<keyword evidence="5" id="KW-0812">Transmembrane</keyword>
<evidence type="ECO:0000256" key="2">
    <source>
        <dbReference type="ARBA" id="ARBA00023015"/>
    </source>
</evidence>
<dbReference type="EMBL" id="CAAHDD010000001">
    <property type="protein sequence ID" value="VGM05043.1"/>
    <property type="molecule type" value="Genomic_DNA"/>
</dbReference>
<evidence type="ECO:0000256" key="3">
    <source>
        <dbReference type="ARBA" id="ARBA00023125"/>
    </source>
</evidence>
<sequence length="501" mass="55231">MDQKKIARPNNQRPAAALHVILQRQLHRHPDGAFAGHRLLCGLFSNQRKGIRSIVVDRAGQDYKRPLPFGSLQGVAQHRQYLLPPVPVARRIHRMDDDVATGSRRRDLAAIQRVAGYPLYAIFGITYLGAALQRPNLPVVCHQPARHFPTDAPACSQNKYLAAAVHPLSPFANGCLTAYLRLISNEIAYHRRTAIHICMNTSIPWEWYRTFLAVLQEGSLSGASRTLNITQPTAGRHIAGLETALGQALFTRSQTGLLATDAALALRVHAEAMDNTARALTRTAANFSRDRADLRGVVRVAASEVVGAEVLPPLVARLRQACPNIVIELMLSNRFQDLLHREADIAVRMVAPQQEQLIARRLGRIELGLHATAAYLTRQGLPATLDDLASHALIGFDSTTPLVRRALQAYPRFQREAFAMRTDSDLAQLSLIRAGAGIGICQVPLADGIIPLQRVLAADFSLYLDTWLVMHEDLRHSPACKRVFDFLAQGLQAYIRGPLAS</sequence>
<accession>A0A486RV97</accession>
<dbReference type="PRINTS" id="PR00039">
    <property type="entry name" value="HTHLYSR"/>
</dbReference>
<dbReference type="InterPro" id="IPR000847">
    <property type="entry name" value="LysR_HTH_N"/>
</dbReference>
<keyword evidence="4" id="KW-0804">Transcription</keyword>
<comment type="similarity">
    <text evidence="1">Belongs to the LysR transcriptional regulatory family.</text>
</comment>
<dbReference type="Proteomes" id="UP000376235">
    <property type="component" value="Unassembled WGS sequence"/>
</dbReference>
<dbReference type="GO" id="GO:0003700">
    <property type="term" value="F:DNA-binding transcription factor activity"/>
    <property type="evidence" value="ECO:0007669"/>
    <property type="project" value="InterPro"/>
</dbReference>
<dbReference type="Gene3D" id="1.10.10.10">
    <property type="entry name" value="Winged helix-like DNA-binding domain superfamily/Winged helix DNA-binding domain"/>
    <property type="match status" value="1"/>
</dbReference>
<evidence type="ECO:0000313" key="8">
    <source>
        <dbReference type="EMBL" id="VGM05043.1"/>
    </source>
</evidence>
<dbReference type="InterPro" id="IPR058163">
    <property type="entry name" value="LysR-type_TF_proteobact-type"/>
</dbReference>
<evidence type="ECO:0000256" key="5">
    <source>
        <dbReference type="SAM" id="Phobius"/>
    </source>
</evidence>
<dbReference type="InterPro" id="IPR005119">
    <property type="entry name" value="LysR_subst-bd"/>
</dbReference>
<dbReference type="GO" id="GO:0006351">
    <property type="term" value="P:DNA-templated transcription"/>
    <property type="evidence" value="ECO:0007669"/>
    <property type="project" value="TreeGrafter"/>
</dbReference>
<protein>
    <submittedName>
        <fullName evidence="8">LysR family transcriptional regulator</fullName>
    </submittedName>
</protein>
<feature type="domain" description="HTH lysR-type" evidence="6">
    <location>
        <begin position="203"/>
        <end position="260"/>
    </location>
</feature>
<reference evidence="8 9" key="1">
    <citation type="submission" date="2019-03" db="EMBL/GenBank/DDBJ databases">
        <authorList>
            <consortium name="Pathogen Informatics"/>
        </authorList>
    </citation>
    <scope>NUCLEOTIDE SEQUENCE</scope>
    <source>
        <strain evidence="8">5012STDY7626358</strain>
        <strain evidence="7 9">5012STDY7626430</strain>
    </source>
</reference>
<dbReference type="EMBL" id="CAAHCC010000002">
    <property type="protein sequence ID" value="VGK77550.1"/>
    <property type="molecule type" value="Genomic_DNA"/>
</dbReference>
<dbReference type="SUPFAM" id="SSF46785">
    <property type="entry name" value="Winged helix' DNA-binding domain"/>
    <property type="match status" value="1"/>
</dbReference>
<evidence type="ECO:0000259" key="6">
    <source>
        <dbReference type="PROSITE" id="PS50931"/>
    </source>
</evidence>
<dbReference type="PROSITE" id="PS50931">
    <property type="entry name" value="HTH_LYSR"/>
    <property type="match status" value="1"/>
</dbReference>
<evidence type="ECO:0000313" key="9">
    <source>
        <dbReference type="Proteomes" id="UP000376235"/>
    </source>
</evidence>
<dbReference type="PANTHER" id="PTHR30537:SF3">
    <property type="entry name" value="TRANSCRIPTIONAL REGULATORY PROTEIN"/>
    <property type="match status" value="1"/>
</dbReference>
<keyword evidence="3" id="KW-0238">DNA-binding</keyword>
<dbReference type="Gene3D" id="3.40.190.290">
    <property type="match status" value="1"/>
</dbReference>
<dbReference type="AlphaFoldDB" id="A0A486RV97"/>
<organism evidence="8">
    <name type="scientific">Klebsiella pneumoniae</name>
    <dbReference type="NCBI Taxonomy" id="573"/>
    <lineage>
        <taxon>Bacteria</taxon>
        <taxon>Pseudomonadati</taxon>
        <taxon>Pseudomonadota</taxon>
        <taxon>Gammaproteobacteria</taxon>
        <taxon>Enterobacterales</taxon>
        <taxon>Enterobacteriaceae</taxon>
        <taxon>Klebsiella/Raoultella group</taxon>
        <taxon>Klebsiella</taxon>
        <taxon>Klebsiella pneumoniae complex</taxon>
    </lineage>
</organism>